<dbReference type="PANTHER" id="PTHR33794:SF1">
    <property type="entry name" value="BACILLOLYSIN"/>
    <property type="match status" value="1"/>
</dbReference>
<feature type="chain" id="PRO_5008672927" description="P/Homo B domain-containing protein" evidence="10">
    <location>
        <begin position="23"/>
        <end position="715"/>
    </location>
</feature>
<name>A0A1C3EAI1_9GAMM</name>
<feature type="active site" evidence="9">
    <location>
        <position position="335"/>
    </location>
</feature>
<dbReference type="Gene3D" id="3.10.170.10">
    <property type="match status" value="1"/>
</dbReference>
<dbReference type="AlphaFoldDB" id="A0A1C3EAI1"/>
<sequence>MKNLFMMAPLSAAIAFTFNVHAAEWITLSDIQVNSPAISSTSLNQQFGIATTNTFDEIRRVTLPDGTEKVKRQQTYQGLPVYGSNLVTETNRFGLLQASHAQLLSGIREDIETIKPTLSKAEALQLLVESESGQPVVENATSRLLISMDEESNARLVYLVSYFDAGKVPKRPFAMIDAHTGVVVDKWQGLNHAKVGVGPGGNEKAGKHYYGVDHGKLDVTVDGDTCIMENENVKTVNLNHDTDGSDAFRYPCPENTVKEINGAYSPLNDAHYFGGVVFDMYKDWFNTAPLSFKLTMRVHYDKDYENAFWNGSAMTFGDGKNYFYPLVSLDVSAHEVSHGFTEQNSGLQYRRMSGGINESFSDMSGEAAEYYLKGRNDWTVGASIFKSDGALRYFEDPTKDGRSIKHADDYDNSVGVHQSSGVYNRAFYLLANTDGWDVKKAFSVMVLANQLYWTPTSTFDQGACGAERAANDLGYNAQDVVDAFDAVGVIACTPPPVVTPIADEVSVDNLAGSTGSQSYFSIEVPEGVDRLTVKLSGGTGNADIFVNAFRKPKKDRYDCRSINSNNDEICEIDVKQPGTYFIMLDSDQGFSGASLVADYHFPGKVFENETSYPIPDANSAGVTSTINVPESATPAVVYIGVDISHTYIGDLLVTATSPAGKEFVLHNYEGVSEDDIVKSYPIKMDGADVNGTWKLKVIDRIGFDTGNINNWHVRY</sequence>
<dbReference type="Gene3D" id="3.10.450.490">
    <property type="match status" value="1"/>
</dbReference>
<dbReference type="InterPro" id="IPR008979">
    <property type="entry name" value="Galactose-bd-like_sf"/>
</dbReference>
<accession>A0A1C3EAI1</accession>
<dbReference type="Gene3D" id="2.60.120.260">
    <property type="entry name" value="Galactose-binding domain-like"/>
    <property type="match status" value="1"/>
</dbReference>
<keyword evidence="7" id="KW-0482">Metalloprotease</keyword>
<dbReference type="InterPro" id="IPR007280">
    <property type="entry name" value="Peptidase_C_arc/bac"/>
</dbReference>
<dbReference type="Proteomes" id="UP000094936">
    <property type="component" value="Unassembled WGS sequence"/>
</dbReference>
<evidence type="ECO:0000256" key="1">
    <source>
        <dbReference type="ARBA" id="ARBA00009388"/>
    </source>
</evidence>
<comment type="caution">
    <text evidence="12">The sequence shown here is derived from an EMBL/GenBank/DDBJ whole genome shotgun (WGS) entry which is preliminary data.</text>
</comment>
<dbReference type="Gene3D" id="2.60.120.380">
    <property type="match status" value="1"/>
</dbReference>
<evidence type="ECO:0000256" key="6">
    <source>
        <dbReference type="ARBA" id="ARBA00022833"/>
    </source>
</evidence>
<evidence type="ECO:0000259" key="11">
    <source>
        <dbReference type="PROSITE" id="PS51829"/>
    </source>
</evidence>
<evidence type="ECO:0000256" key="5">
    <source>
        <dbReference type="ARBA" id="ARBA00022801"/>
    </source>
</evidence>
<evidence type="ECO:0000313" key="12">
    <source>
        <dbReference type="EMBL" id="ODA30261.1"/>
    </source>
</evidence>
<dbReference type="GO" id="GO:0004252">
    <property type="term" value="F:serine-type endopeptidase activity"/>
    <property type="evidence" value="ECO:0007669"/>
    <property type="project" value="InterPro"/>
</dbReference>
<dbReference type="Pfam" id="PF04151">
    <property type="entry name" value="PPC"/>
    <property type="match status" value="1"/>
</dbReference>
<dbReference type="Pfam" id="PF01447">
    <property type="entry name" value="Peptidase_M4"/>
    <property type="match status" value="1"/>
</dbReference>
<evidence type="ECO:0000256" key="4">
    <source>
        <dbReference type="ARBA" id="ARBA00022729"/>
    </source>
</evidence>
<dbReference type="Gene3D" id="1.10.390.10">
    <property type="entry name" value="Neutral Protease Domain 2"/>
    <property type="match status" value="1"/>
</dbReference>
<evidence type="ECO:0000256" key="2">
    <source>
        <dbReference type="ARBA" id="ARBA00022670"/>
    </source>
</evidence>
<dbReference type="InterPro" id="IPR002884">
    <property type="entry name" value="P_dom"/>
</dbReference>
<dbReference type="InterPro" id="IPR050728">
    <property type="entry name" value="Zinc_Metalloprotease_M4"/>
</dbReference>
<protein>
    <recommendedName>
        <fullName evidence="11">P/Homo B domain-containing protein</fullName>
    </recommendedName>
</protein>
<dbReference type="RefSeq" id="WP_068905232.1">
    <property type="nucleotide sequence ID" value="NZ_JBHUIF010000015.1"/>
</dbReference>
<dbReference type="SUPFAM" id="SSF55486">
    <property type="entry name" value="Metalloproteases ('zincins'), catalytic domain"/>
    <property type="match status" value="1"/>
</dbReference>
<evidence type="ECO:0000256" key="10">
    <source>
        <dbReference type="SAM" id="SignalP"/>
    </source>
</evidence>
<dbReference type="PROSITE" id="PS51829">
    <property type="entry name" value="P_HOMO_B"/>
    <property type="match status" value="1"/>
</dbReference>
<keyword evidence="3" id="KW-0479">Metal-binding</keyword>
<reference evidence="12 13" key="1">
    <citation type="submission" date="2016-05" db="EMBL/GenBank/DDBJ databases">
        <title>Genomic Taxonomy of the Vibrionaceae.</title>
        <authorList>
            <person name="Gomez-Gil B."/>
            <person name="Enciso-Ibarra J."/>
        </authorList>
    </citation>
    <scope>NUCLEOTIDE SEQUENCE [LARGE SCALE GENOMIC DNA]</scope>
    <source>
        <strain evidence="12 13">CAIM 1920</strain>
    </source>
</reference>
<evidence type="ECO:0000256" key="7">
    <source>
        <dbReference type="ARBA" id="ARBA00023049"/>
    </source>
</evidence>
<dbReference type="CDD" id="cd09597">
    <property type="entry name" value="M4_TLP"/>
    <property type="match status" value="1"/>
</dbReference>
<comment type="similarity">
    <text evidence="1">Belongs to the peptidase M4 family.</text>
</comment>
<organism evidence="12 13">
    <name type="scientific">Veronia pacifica</name>
    <dbReference type="NCBI Taxonomy" id="1080227"/>
    <lineage>
        <taxon>Bacteria</taxon>
        <taxon>Pseudomonadati</taxon>
        <taxon>Pseudomonadota</taxon>
        <taxon>Gammaproteobacteria</taxon>
        <taxon>Vibrionales</taxon>
        <taxon>Vibrionaceae</taxon>
        <taxon>Veronia</taxon>
    </lineage>
</organism>
<feature type="domain" description="P/Homo B" evidence="11">
    <location>
        <begin position="595"/>
        <end position="715"/>
    </location>
</feature>
<dbReference type="OrthoDB" id="5378341at2"/>
<keyword evidence="13" id="KW-1185">Reference proteome</keyword>
<dbReference type="InterPro" id="IPR013856">
    <property type="entry name" value="Peptidase_M4_domain"/>
</dbReference>
<dbReference type="Pfam" id="PF01483">
    <property type="entry name" value="P_proprotein"/>
    <property type="match status" value="1"/>
</dbReference>
<keyword evidence="4 10" id="KW-0732">Signal</keyword>
<dbReference type="Gene3D" id="3.10.450.40">
    <property type="match status" value="1"/>
</dbReference>
<keyword evidence="6" id="KW-0862">Zinc</keyword>
<evidence type="ECO:0000256" key="9">
    <source>
        <dbReference type="PIRSR" id="PIRSR623612-1"/>
    </source>
</evidence>
<dbReference type="EMBL" id="LYBM01000055">
    <property type="protein sequence ID" value="ODA30261.1"/>
    <property type="molecule type" value="Genomic_DNA"/>
</dbReference>
<dbReference type="GO" id="GO:0004222">
    <property type="term" value="F:metalloendopeptidase activity"/>
    <property type="evidence" value="ECO:0007669"/>
    <property type="project" value="InterPro"/>
</dbReference>
<dbReference type="GO" id="GO:0046872">
    <property type="term" value="F:metal ion binding"/>
    <property type="evidence" value="ECO:0007669"/>
    <property type="project" value="UniProtKB-KW"/>
</dbReference>
<proteinExistence type="inferred from homology"/>
<feature type="signal peptide" evidence="10">
    <location>
        <begin position="1"/>
        <end position="22"/>
    </location>
</feature>
<dbReference type="InterPro" id="IPR001570">
    <property type="entry name" value="Peptidase_M4_C_domain"/>
</dbReference>
<dbReference type="InterPro" id="IPR011096">
    <property type="entry name" value="FTP_domain"/>
</dbReference>
<dbReference type="InterPro" id="IPR027268">
    <property type="entry name" value="Peptidase_M4/M1_CTD_sf"/>
</dbReference>
<dbReference type="PANTHER" id="PTHR33794">
    <property type="entry name" value="BACILLOLYSIN"/>
    <property type="match status" value="1"/>
</dbReference>
<dbReference type="InterPro" id="IPR023612">
    <property type="entry name" value="Peptidase_M4"/>
</dbReference>
<keyword evidence="2" id="KW-0645">Protease</keyword>
<keyword evidence="5" id="KW-0378">Hydrolase</keyword>
<dbReference type="Pfam" id="PF02868">
    <property type="entry name" value="Peptidase_M4_C"/>
    <property type="match status" value="1"/>
</dbReference>
<feature type="active site" description="Proton donor" evidence="9">
    <location>
        <position position="417"/>
    </location>
</feature>
<evidence type="ECO:0000256" key="3">
    <source>
        <dbReference type="ARBA" id="ARBA00022723"/>
    </source>
</evidence>
<gene>
    <name evidence="12" type="ORF">A8L45_20535</name>
</gene>
<dbReference type="PRINTS" id="PR00730">
    <property type="entry name" value="THERMOLYSIN"/>
</dbReference>
<dbReference type="Pfam" id="PF07504">
    <property type="entry name" value="FTP"/>
    <property type="match status" value="1"/>
</dbReference>
<dbReference type="STRING" id="1080227.A8L45_20535"/>
<keyword evidence="8" id="KW-0865">Zymogen</keyword>
<evidence type="ECO:0000313" key="13">
    <source>
        <dbReference type="Proteomes" id="UP000094936"/>
    </source>
</evidence>
<evidence type="ECO:0000256" key="8">
    <source>
        <dbReference type="ARBA" id="ARBA00023145"/>
    </source>
</evidence>
<dbReference type="GO" id="GO:0006508">
    <property type="term" value="P:proteolysis"/>
    <property type="evidence" value="ECO:0007669"/>
    <property type="project" value="UniProtKB-KW"/>
</dbReference>
<dbReference type="SUPFAM" id="SSF49785">
    <property type="entry name" value="Galactose-binding domain-like"/>
    <property type="match status" value="1"/>
</dbReference>